<evidence type="ECO:0000256" key="3">
    <source>
        <dbReference type="ARBA" id="ARBA00022980"/>
    </source>
</evidence>
<dbReference type="GO" id="GO:1990904">
    <property type="term" value="C:ribonucleoprotein complex"/>
    <property type="evidence" value="ECO:0007669"/>
    <property type="project" value="UniProtKB-KW"/>
</dbReference>
<reference evidence="9" key="1">
    <citation type="journal article" date="2007" name="Plant Cell">
        <title>Dothideomycete-plant interactions illuminated by genome sequencing and EST analysis of the wheat pathogen Stagonospora nodorum.</title>
        <authorList>
            <person name="Hane J.K."/>
            <person name="Lowe R.G."/>
            <person name="Solomon P.S."/>
            <person name="Tan K.C."/>
            <person name="Schoch C.L."/>
            <person name="Spatafora J.W."/>
            <person name="Crous P.W."/>
            <person name="Kodira C."/>
            <person name="Birren B.W."/>
            <person name="Galagan J.E."/>
            <person name="Torriani S.F."/>
            <person name="McDonald B.A."/>
            <person name="Oliver R.P."/>
        </authorList>
    </citation>
    <scope>NUCLEOTIDE SEQUENCE [LARGE SCALE GENOMIC DNA]</scope>
    <source>
        <strain evidence="9">SN15</strain>
        <strain>SN15 / ATCC MYA-4574 / FGSC 10173</strain>
    </source>
</reference>
<evidence type="ECO:0000256" key="6">
    <source>
        <dbReference type="ARBA" id="ARBA00035157"/>
    </source>
</evidence>
<name>A7UG07_PHANO</name>
<sequence length="771" mass="89203">MLNIFSNKQKGVYDILLFTTPFKQKPHIIKSDYEINQNTRYYPFASKEWSTNIYSYNKSYTKSLISLNAILNKLVKSYCNILQNKIKILFKRRRANKMRYSADKVYISGIELSHTNSNIFITLSLFNKRKYSIEQSIRKAITLIQYHKIRGVNNKVIYIANHKNRLLHFFKNNFCISKKWNIAFFKPIGNVVKYFTVNIGKKHLESHNILTNNIKLLNKFITSQINLFTSTKEINFSISKYNTLYIKWKGLGLISLIEKLFNKKVEIELIELKNIHLNSAVFSSAVALKLRDRKNKAVRILRKAILQMVRIPDLHTLITFDDNIEEMNKNNIINTIKQQIVTGVRLEASGRLTRRLTAMRAVFKYRYAGSLKNIRSSFNNKSSTMLRGYVKSNSQYTLINSKTRNGTFGLKGWVSSHSGIIEKLHLSPCNHYLGFVEDKAIFGYPWDVPQLFSDYLCLFKDKCAPGLEWTLHNPPKPHAFISLPLTSGLDKGKGRAKSSPEVEKIPSPYPETDSEDERNIRRALEASLKPPKIGEPSTSKVSQKETSPESTYNHSDAEAKVQLYKDCNDEFLRYSRLHFNLKISLVKEPTTKEKDSLSYYLEKANYFKQKKTTVEQELMKQGIEPSAQFSSKSSSVRGSSSEYESESSEDRSKKRVKYSNDKNIDSSLGFILFNITPVLRLLSCVFSAIFFLMCLILPDLDLSFVKIDLSQLLFTYLMFSVTKLIYKSYRVATTLYNHFLNKDYMIIYFNVYFSIVTILLCFSENSGIFTI</sequence>
<dbReference type="GO" id="GO:0005739">
    <property type="term" value="C:mitochondrion"/>
    <property type="evidence" value="ECO:0007669"/>
    <property type="project" value="UniProtKB-SubCell"/>
</dbReference>
<comment type="similarity">
    <text evidence="2">Belongs to the universal ribosomal protein uS3 family.</text>
</comment>
<feature type="transmembrane region" description="Helical" evidence="8">
    <location>
        <begin position="678"/>
        <end position="697"/>
    </location>
</feature>
<dbReference type="GO" id="GO:0005840">
    <property type="term" value="C:ribosome"/>
    <property type="evidence" value="ECO:0007669"/>
    <property type="project" value="UniProtKB-KW"/>
</dbReference>
<feature type="compositionally biased region" description="Low complexity" evidence="7">
    <location>
        <begin position="630"/>
        <end position="642"/>
    </location>
</feature>
<evidence type="ECO:0000313" key="9">
    <source>
        <dbReference type="EMBL" id="ABU49441.1"/>
    </source>
</evidence>
<dbReference type="InParanoid" id="A7UG07"/>
<evidence type="ECO:0000256" key="1">
    <source>
        <dbReference type="ARBA" id="ARBA00004173"/>
    </source>
</evidence>
<keyword evidence="3 9" id="KW-0689">Ribosomal protein</keyword>
<keyword evidence="4 9" id="KW-0496">Mitochondrion</keyword>
<dbReference type="STRING" id="321614.A7UG07"/>
<keyword evidence="8" id="KW-0812">Transmembrane</keyword>
<geneLocation type="mitochondrion" evidence="9"/>
<dbReference type="GeneID" id="5536556"/>
<dbReference type="GO" id="GO:0003735">
    <property type="term" value="F:structural constituent of ribosome"/>
    <property type="evidence" value="ECO:0007669"/>
    <property type="project" value="InterPro"/>
</dbReference>
<keyword evidence="5" id="KW-0687">Ribonucleoprotein</keyword>
<dbReference type="GO" id="GO:0006412">
    <property type="term" value="P:translation"/>
    <property type="evidence" value="ECO:0007669"/>
    <property type="project" value="InterPro"/>
</dbReference>
<evidence type="ECO:0000256" key="8">
    <source>
        <dbReference type="SAM" id="Phobius"/>
    </source>
</evidence>
<feature type="region of interest" description="Disordered" evidence="7">
    <location>
        <begin position="491"/>
        <end position="554"/>
    </location>
</feature>
<evidence type="ECO:0000256" key="2">
    <source>
        <dbReference type="ARBA" id="ARBA00010761"/>
    </source>
</evidence>
<reference evidence="9" key="2">
    <citation type="submission" date="2008-01" db="EMBL/GenBank/DDBJ databases">
        <title>WGS sequencing and annotation of the Phaeosphaeria nodorum SN15 genome.</title>
        <authorList>
            <consortium name="The Broad Institute Genome Sequencing Platform"/>
            <person name="Birren B."/>
            <person name="Lander E."/>
            <person name="Galagan J."/>
            <person name="Devon K."/>
            <person name="Nusbaum C."/>
            <person name="Jaffe D."/>
            <person name="Butler J."/>
            <person name="Alvarez P."/>
            <person name="Gnerre S."/>
            <person name="Grabherr M."/>
            <person name="Kleber M."/>
            <person name="Mauceli E."/>
            <person name="Brockman W."/>
            <person name="Rounsley S."/>
            <person name="Young S."/>
            <person name="LaButti K."/>
            <person name="Pushparaj V."/>
            <person name="DeCaprio D."/>
            <person name="Crawford M."/>
            <person name="Koehrsen M."/>
            <person name="Engels R."/>
            <person name="Montgomery P."/>
            <person name="Pearson M."/>
            <person name="Howarth C."/>
            <person name="Kodira C."/>
            <person name="Zeng Q."/>
            <person name="Yandava C."/>
            <person name="Alvarado L."/>
            <person name="Oleary S."/>
            <person name="Oliver R.O."/>
            <person name="Solomon P."/>
        </authorList>
    </citation>
    <scope>NUCLEOTIDE SEQUENCE</scope>
    <source>
        <strain evidence="9">SN15</strain>
    </source>
</reference>
<comment type="subcellular location">
    <subcellularLocation>
        <location evidence="1">Mitochondrion</location>
    </subcellularLocation>
</comment>
<feature type="compositionally biased region" description="Basic and acidic residues" evidence="7">
    <location>
        <begin position="491"/>
        <end position="504"/>
    </location>
</feature>
<keyword evidence="8" id="KW-0472">Membrane</keyword>
<dbReference type="KEGG" id="pno:SNOGp06"/>
<accession>A7UG07</accession>
<dbReference type="Pfam" id="PF05316">
    <property type="entry name" value="VAR1"/>
    <property type="match status" value="1"/>
</dbReference>
<keyword evidence="8" id="KW-1133">Transmembrane helix</keyword>
<feature type="region of interest" description="Disordered" evidence="7">
    <location>
        <begin position="625"/>
        <end position="654"/>
    </location>
</feature>
<evidence type="ECO:0000256" key="7">
    <source>
        <dbReference type="SAM" id="MobiDB-lite"/>
    </source>
</evidence>
<dbReference type="eggNOG" id="ENOG502SRRH">
    <property type="taxonomic scope" value="Eukaryota"/>
</dbReference>
<dbReference type="HOGENOM" id="CLU_362503_0_0_1"/>
<dbReference type="RefSeq" id="YP_001427397.1">
    <property type="nucleotide sequence ID" value="NC_009746.1"/>
</dbReference>
<dbReference type="AlphaFoldDB" id="A7UG07"/>
<feature type="transmembrane region" description="Helical" evidence="8">
    <location>
        <begin position="709"/>
        <end position="726"/>
    </location>
</feature>
<dbReference type="InterPro" id="IPR007980">
    <property type="entry name" value="Ribosomal_uS3m_fun"/>
</dbReference>
<protein>
    <recommendedName>
        <fullName evidence="6">Small ribosomal subunit protein uS3m</fullName>
    </recommendedName>
</protein>
<dbReference type="EMBL" id="EU053989">
    <property type="protein sequence ID" value="ABU49441.1"/>
    <property type="molecule type" value="Genomic_DNA"/>
</dbReference>
<evidence type="ECO:0000256" key="4">
    <source>
        <dbReference type="ARBA" id="ARBA00023128"/>
    </source>
</evidence>
<proteinExistence type="inferred from homology"/>
<organism evidence="9">
    <name type="scientific">Phaeosphaeria nodorum (strain SN15 / ATCC MYA-4574 / FGSC 10173)</name>
    <name type="common">Glume blotch fungus</name>
    <name type="synonym">Parastagonospora nodorum</name>
    <dbReference type="NCBI Taxonomy" id="321614"/>
    <lineage>
        <taxon>Eukaryota</taxon>
        <taxon>Fungi</taxon>
        <taxon>Dikarya</taxon>
        <taxon>Ascomycota</taxon>
        <taxon>Pezizomycotina</taxon>
        <taxon>Dothideomycetes</taxon>
        <taxon>Pleosporomycetidae</taxon>
        <taxon>Pleosporales</taxon>
        <taxon>Pleosporineae</taxon>
        <taxon>Phaeosphaeriaceae</taxon>
        <taxon>Parastagonospora</taxon>
    </lineage>
</organism>
<feature type="transmembrane region" description="Helical" evidence="8">
    <location>
        <begin position="746"/>
        <end position="763"/>
    </location>
</feature>
<evidence type="ECO:0000256" key="5">
    <source>
        <dbReference type="ARBA" id="ARBA00023274"/>
    </source>
</evidence>